<sequence length="201" mass="21630">MRRPFTTSSPRLAVAAVPLALLALTSCSEDDGDPETDDRATAIEALSTALAEDTDPGNGQDPILEDGEVECMATSLVDELGVDTLVDEGILDNDLTKATLPEDTTSTSVKTANAAAISDCVGIVDYWLRTTRLVLTTLAEQQGEKRYDLSDAQWAEILACAEKRLPEAAVRKRAVNNPDQPLLSEKQLARLEPCEPEVFGQ</sequence>
<comment type="caution">
    <text evidence="2">The sequence shown here is derived from an EMBL/GenBank/DDBJ whole genome shotgun (WGS) entry which is preliminary data.</text>
</comment>
<dbReference type="PROSITE" id="PS51257">
    <property type="entry name" value="PROKAR_LIPOPROTEIN"/>
    <property type="match status" value="1"/>
</dbReference>
<evidence type="ECO:0000313" key="3">
    <source>
        <dbReference type="Proteomes" id="UP000307087"/>
    </source>
</evidence>
<dbReference type="AlphaFoldDB" id="A0A4S8N986"/>
<accession>A0A4S8N986</accession>
<evidence type="ECO:0000256" key="1">
    <source>
        <dbReference type="SAM" id="SignalP"/>
    </source>
</evidence>
<evidence type="ECO:0000313" key="2">
    <source>
        <dbReference type="EMBL" id="THV12920.1"/>
    </source>
</evidence>
<name>A0A4S8N986_9ACTN</name>
<proteinExistence type="predicted"/>
<organism evidence="2 3">
    <name type="scientific">Nocardioides caeni</name>
    <dbReference type="NCBI Taxonomy" id="574700"/>
    <lineage>
        <taxon>Bacteria</taxon>
        <taxon>Bacillati</taxon>
        <taxon>Actinomycetota</taxon>
        <taxon>Actinomycetes</taxon>
        <taxon>Propionibacteriales</taxon>
        <taxon>Nocardioidaceae</taxon>
        <taxon>Nocardioides</taxon>
    </lineage>
</organism>
<feature type="signal peptide" evidence="1">
    <location>
        <begin position="1"/>
        <end position="28"/>
    </location>
</feature>
<gene>
    <name evidence="2" type="ORF">E9934_11085</name>
</gene>
<feature type="chain" id="PRO_5039108120" evidence="1">
    <location>
        <begin position="29"/>
        <end position="201"/>
    </location>
</feature>
<keyword evidence="1" id="KW-0732">Signal</keyword>
<dbReference type="Proteomes" id="UP000307087">
    <property type="component" value="Unassembled WGS sequence"/>
</dbReference>
<reference evidence="2 3" key="1">
    <citation type="journal article" date="2009" name="Int. J. Syst. Evol. Microbiol.">
        <title>Nocardioides caeni sp. nov., isolated from wastewater.</title>
        <authorList>
            <person name="Yoon J.H."/>
            <person name="Kang S.J."/>
            <person name="Park S."/>
            <person name="Kim W."/>
            <person name="Oh T.K."/>
        </authorList>
    </citation>
    <scope>NUCLEOTIDE SEQUENCE [LARGE SCALE GENOMIC DNA]</scope>
    <source>
        <strain evidence="2 3">DSM 23134</strain>
    </source>
</reference>
<protein>
    <submittedName>
        <fullName evidence="2">Uncharacterized protein</fullName>
    </submittedName>
</protein>
<keyword evidence="3" id="KW-1185">Reference proteome</keyword>
<dbReference type="RefSeq" id="WP_136562954.1">
    <property type="nucleotide sequence ID" value="NZ_BAABLS010000004.1"/>
</dbReference>
<dbReference type="EMBL" id="STGW01000006">
    <property type="protein sequence ID" value="THV12920.1"/>
    <property type="molecule type" value="Genomic_DNA"/>
</dbReference>